<dbReference type="GO" id="GO:0003677">
    <property type="term" value="F:DNA binding"/>
    <property type="evidence" value="ECO:0007669"/>
    <property type="project" value="UniProtKB-KW"/>
</dbReference>
<comment type="similarity">
    <text evidence="1">Belongs to the sigma-70 factor family. ECF subfamily.</text>
</comment>
<evidence type="ECO:0000256" key="1">
    <source>
        <dbReference type="ARBA" id="ARBA00010641"/>
    </source>
</evidence>
<dbReference type="SUPFAM" id="SSF88946">
    <property type="entry name" value="Sigma2 domain of RNA polymerase sigma factors"/>
    <property type="match status" value="1"/>
</dbReference>
<gene>
    <name evidence="8" type="ORF">IW256_005378</name>
</gene>
<dbReference type="PANTHER" id="PTHR43133">
    <property type="entry name" value="RNA POLYMERASE ECF-TYPE SIGMA FACTO"/>
    <property type="match status" value="1"/>
</dbReference>
<name>A0A931GLP5_9ACTN</name>
<dbReference type="Proteomes" id="UP000614047">
    <property type="component" value="Unassembled WGS sequence"/>
</dbReference>
<dbReference type="InterPro" id="IPR036388">
    <property type="entry name" value="WH-like_DNA-bd_sf"/>
</dbReference>
<dbReference type="Gene3D" id="1.10.10.10">
    <property type="entry name" value="Winged helix-like DNA-binding domain superfamily/Winged helix DNA-binding domain"/>
    <property type="match status" value="1"/>
</dbReference>
<accession>A0A931GLP5</accession>
<protein>
    <submittedName>
        <fullName evidence="8">RNA polymerase sigma factor (Sigma-70 family)</fullName>
    </submittedName>
</protein>
<dbReference type="InterPro" id="IPR039425">
    <property type="entry name" value="RNA_pol_sigma-70-like"/>
</dbReference>
<dbReference type="RefSeq" id="WP_307829112.1">
    <property type="nucleotide sequence ID" value="NZ_BAABES010000001.1"/>
</dbReference>
<feature type="region of interest" description="Disordered" evidence="6">
    <location>
        <begin position="97"/>
        <end position="121"/>
    </location>
</feature>
<keyword evidence="5" id="KW-0804">Transcription</keyword>
<keyword evidence="3" id="KW-0731">Sigma factor</keyword>
<comment type="caution">
    <text evidence="8">The sequence shown here is derived from an EMBL/GenBank/DDBJ whole genome shotgun (WGS) entry which is preliminary data.</text>
</comment>
<dbReference type="Pfam" id="PF04542">
    <property type="entry name" value="Sigma70_r2"/>
    <property type="match status" value="1"/>
</dbReference>
<dbReference type="InterPro" id="IPR013324">
    <property type="entry name" value="RNA_pol_sigma_r3/r4-like"/>
</dbReference>
<dbReference type="GO" id="GO:0016987">
    <property type="term" value="F:sigma factor activity"/>
    <property type="evidence" value="ECO:0007669"/>
    <property type="project" value="UniProtKB-KW"/>
</dbReference>
<evidence type="ECO:0000313" key="9">
    <source>
        <dbReference type="Proteomes" id="UP000614047"/>
    </source>
</evidence>
<evidence type="ECO:0000256" key="3">
    <source>
        <dbReference type="ARBA" id="ARBA00023082"/>
    </source>
</evidence>
<sequence length="193" mass="20716">MFVQDDIQHDVQDDPARLVARARAGDGAAWARLVERYSGLLWSIARSYRLGEADAGDVVQTTWLRLVERIDRIERPDAVGSWLVVTARRESLRAARRASARTGSAPGRAGDVGGAAVPAPPATRPEEVALARERLGQVAAALEALPRRCQSLLRLAALAPSHAELAAALGIPVGSIGPTRARCLDRLLRRLAP</sequence>
<organism evidence="8 9">
    <name type="scientific">Actinomadura viridis</name>
    <dbReference type="NCBI Taxonomy" id="58110"/>
    <lineage>
        <taxon>Bacteria</taxon>
        <taxon>Bacillati</taxon>
        <taxon>Actinomycetota</taxon>
        <taxon>Actinomycetes</taxon>
        <taxon>Streptosporangiales</taxon>
        <taxon>Thermomonosporaceae</taxon>
        <taxon>Actinomadura</taxon>
    </lineage>
</organism>
<dbReference type="InterPro" id="IPR014284">
    <property type="entry name" value="RNA_pol_sigma-70_dom"/>
</dbReference>
<evidence type="ECO:0000256" key="6">
    <source>
        <dbReference type="SAM" id="MobiDB-lite"/>
    </source>
</evidence>
<keyword evidence="4" id="KW-0238">DNA-binding</keyword>
<dbReference type="NCBIfam" id="TIGR02937">
    <property type="entry name" value="sigma70-ECF"/>
    <property type="match status" value="1"/>
</dbReference>
<proteinExistence type="inferred from homology"/>
<dbReference type="InterPro" id="IPR013325">
    <property type="entry name" value="RNA_pol_sigma_r2"/>
</dbReference>
<dbReference type="PANTHER" id="PTHR43133:SF8">
    <property type="entry name" value="RNA POLYMERASE SIGMA FACTOR HI_1459-RELATED"/>
    <property type="match status" value="1"/>
</dbReference>
<dbReference type="SUPFAM" id="SSF88659">
    <property type="entry name" value="Sigma3 and sigma4 domains of RNA polymerase sigma factors"/>
    <property type="match status" value="1"/>
</dbReference>
<keyword evidence="2" id="KW-0805">Transcription regulation</keyword>
<keyword evidence="9" id="KW-1185">Reference proteome</keyword>
<dbReference type="Gene3D" id="1.10.1740.10">
    <property type="match status" value="1"/>
</dbReference>
<dbReference type="InterPro" id="IPR007627">
    <property type="entry name" value="RNA_pol_sigma70_r2"/>
</dbReference>
<dbReference type="AlphaFoldDB" id="A0A931GLP5"/>
<evidence type="ECO:0000313" key="8">
    <source>
        <dbReference type="EMBL" id="MBG6091265.1"/>
    </source>
</evidence>
<feature type="domain" description="RNA polymerase sigma-70 region 2" evidence="7">
    <location>
        <begin position="33"/>
        <end position="99"/>
    </location>
</feature>
<feature type="compositionally biased region" description="Low complexity" evidence="6">
    <location>
        <begin position="100"/>
        <end position="117"/>
    </location>
</feature>
<dbReference type="GO" id="GO:0006352">
    <property type="term" value="P:DNA-templated transcription initiation"/>
    <property type="evidence" value="ECO:0007669"/>
    <property type="project" value="InterPro"/>
</dbReference>
<evidence type="ECO:0000259" key="7">
    <source>
        <dbReference type="Pfam" id="PF04542"/>
    </source>
</evidence>
<evidence type="ECO:0000256" key="2">
    <source>
        <dbReference type="ARBA" id="ARBA00023015"/>
    </source>
</evidence>
<evidence type="ECO:0000256" key="5">
    <source>
        <dbReference type="ARBA" id="ARBA00023163"/>
    </source>
</evidence>
<reference evidence="8" key="1">
    <citation type="submission" date="2020-11" db="EMBL/GenBank/DDBJ databases">
        <title>Sequencing the genomes of 1000 actinobacteria strains.</title>
        <authorList>
            <person name="Klenk H.-P."/>
        </authorList>
    </citation>
    <scope>NUCLEOTIDE SEQUENCE</scope>
    <source>
        <strain evidence="8">DSM 43175</strain>
    </source>
</reference>
<dbReference type="EMBL" id="JADOUA010000001">
    <property type="protein sequence ID" value="MBG6091265.1"/>
    <property type="molecule type" value="Genomic_DNA"/>
</dbReference>
<evidence type="ECO:0000256" key="4">
    <source>
        <dbReference type="ARBA" id="ARBA00023125"/>
    </source>
</evidence>